<reference evidence="2" key="1">
    <citation type="journal article" date="2019" name="Curr. Biol.">
        <title>Genome Sequence of Striga asiatica Provides Insight into the Evolution of Plant Parasitism.</title>
        <authorList>
            <person name="Yoshida S."/>
            <person name="Kim S."/>
            <person name="Wafula E.K."/>
            <person name="Tanskanen J."/>
            <person name="Kim Y.M."/>
            <person name="Honaas L."/>
            <person name="Yang Z."/>
            <person name="Spallek T."/>
            <person name="Conn C.E."/>
            <person name="Ichihashi Y."/>
            <person name="Cheong K."/>
            <person name="Cui S."/>
            <person name="Der J.P."/>
            <person name="Gundlach H."/>
            <person name="Jiao Y."/>
            <person name="Hori C."/>
            <person name="Ishida J.K."/>
            <person name="Kasahara H."/>
            <person name="Kiba T."/>
            <person name="Kim M.S."/>
            <person name="Koo N."/>
            <person name="Laohavisit A."/>
            <person name="Lee Y.H."/>
            <person name="Lumba S."/>
            <person name="McCourt P."/>
            <person name="Mortimer J.C."/>
            <person name="Mutuku J.M."/>
            <person name="Nomura T."/>
            <person name="Sasaki-Sekimoto Y."/>
            <person name="Seto Y."/>
            <person name="Wang Y."/>
            <person name="Wakatake T."/>
            <person name="Sakakibara H."/>
            <person name="Demura T."/>
            <person name="Yamaguchi S."/>
            <person name="Yoneyama K."/>
            <person name="Manabe R.I."/>
            <person name="Nelson D.C."/>
            <person name="Schulman A.H."/>
            <person name="Timko M.P."/>
            <person name="dePamphilis C.W."/>
            <person name="Choi D."/>
            <person name="Shirasu K."/>
        </authorList>
    </citation>
    <scope>NUCLEOTIDE SEQUENCE [LARGE SCALE GENOMIC DNA]</scope>
    <source>
        <strain evidence="2">cv. UVA1</strain>
    </source>
</reference>
<organism evidence="1 2">
    <name type="scientific">Striga asiatica</name>
    <name type="common">Asiatic witchweed</name>
    <name type="synonym">Buchnera asiatica</name>
    <dbReference type="NCBI Taxonomy" id="4170"/>
    <lineage>
        <taxon>Eukaryota</taxon>
        <taxon>Viridiplantae</taxon>
        <taxon>Streptophyta</taxon>
        <taxon>Embryophyta</taxon>
        <taxon>Tracheophyta</taxon>
        <taxon>Spermatophyta</taxon>
        <taxon>Magnoliopsida</taxon>
        <taxon>eudicotyledons</taxon>
        <taxon>Gunneridae</taxon>
        <taxon>Pentapetalae</taxon>
        <taxon>asterids</taxon>
        <taxon>lamiids</taxon>
        <taxon>Lamiales</taxon>
        <taxon>Orobanchaceae</taxon>
        <taxon>Buchnereae</taxon>
        <taxon>Striga</taxon>
    </lineage>
</organism>
<gene>
    <name evidence="1" type="ORF">STAS_25138</name>
</gene>
<proteinExistence type="predicted"/>
<comment type="caution">
    <text evidence="1">The sequence shown here is derived from an EMBL/GenBank/DDBJ whole genome shotgun (WGS) entry which is preliminary data.</text>
</comment>
<sequence>MKALASPFRRIERSGDDEAIDAKFGTLSPSGAAALLQAIVWAAVAGAGWGRGRLSLPLLNSALKVDTNIPRASSNPSFHQSRTTILKGLEVTTKGYTKPSNLDR</sequence>
<keyword evidence="2" id="KW-1185">Reference proteome</keyword>
<evidence type="ECO:0000313" key="2">
    <source>
        <dbReference type="Proteomes" id="UP000325081"/>
    </source>
</evidence>
<protein>
    <submittedName>
        <fullName evidence="1">VP1 protein</fullName>
    </submittedName>
</protein>
<name>A0A5A7QSW9_STRAF</name>
<dbReference type="Proteomes" id="UP000325081">
    <property type="component" value="Unassembled WGS sequence"/>
</dbReference>
<evidence type="ECO:0000313" key="1">
    <source>
        <dbReference type="EMBL" id="GER47968.1"/>
    </source>
</evidence>
<dbReference type="AlphaFoldDB" id="A0A5A7QSW9"/>
<accession>A0A5A7QSW9</accession>
<dbReference type="EMBL" id="BKCP01008082">
    <property type="protein sequence ID" value="GER47968.1"/>
    <property type="molecule type" value="Genomic_DNA"/>
</dbReference>